<evidence type="ECO:0000256" key="1">
    <source>
        <dbReference type="ARBA" id="ARBA00004651"/>
    </source>
</evidence>
<keyword evidence="5 6" id="KW-0472">Membrane</keyword>
<evidence type="ECO:0000256" key="6">
    <source>
        <dbReference type="SAM" id="Phobius"/>
    </source>
</evidence>
<dbReference type="Pfam" id="PF02690">
    <property type="entry name" value="Na_Pi_cotrans"/>
    <property type="match status" value="2"/>
</dbReference>
<dbReference type="EMBL" id="LT629763">
    <property type="protein sequence ID" value="SDR68587.1"/>
    <property type="molecule type" value="Genomic_DNA"/>
</dbReference>
<feature type="transmembrane region" description="Helical" evidence="6">
    <location>
        <begin position="368"/>
        <end position="388"/>
    </location>
</feature>
<comment type="subcellular location">
    <subcellularLocation>
        <location evidence="1">Cell membrane</location>
        <topology evidence="1">Multi-pass membrane protein</topology>
    </subcellularLocation>
</comment>
<feature type="transmembrane region" description="Helical" evidence="6">
    <location>
        <begin position="211"/>
        <end position="236"/>
    </location>
</feature>
<dbReference type="RefSeq" id="WP_092282936.1">
    <property type="nucleotide sequence ID" value="NZ_LT629763.1"/>
</dbReference>
<dbReference type="AlphaFoldDB" id="A0A1H1L2G4"/>
<dbReference type="InterPro" id="IPR003841">
    <property type="entry name" value="Na/Pi_transpt"/>
</dbReference>
<keyword evidence="2" id="KW-1003">Cell membrane</keyword>
<dbReference type="Proteomes" id="UP000243413">
    <property type="component" value="Chromosome I"/>
</dbReference>
<evidence type="ECO:0000313" key="7">
    <source>
        <dbReference type="EMBL" id="SDR68587.1"/>
    </source>
</evidence>
<evidence type="ECO:0000256" key="3">
    <source>
        <dbReference type="ARBA" id="ARBA00022692"/>
    </source>
</evidence>
<feature type="transmembrane region" description="Helical" evidence="6">
    <location>
        <begin position="294"/>
        <end position="317"/>
    </location>
</feature>
<evidence type="ECO:0000313" key="8">
    <source>
        <dbReference type="Proteomes" id="UP000243413"/>
    </source>
</evidence>
<feature type="transmembrane region" description="Helical" evidence="6">
    <location>
        <begin position="101"/>
        <end position="124"/>
    </location>
</feature>
<gene>
    <name evidence="7" type="ORF">SAMN05216271_0024</name>
</gene>
<dbReference type="GO" id="GO:0044341">
    <property type="term" value="P:sodium-dependent phosphate transport"/>
    <property type="evidence" value="ECO:0007669"/>
    <property type="project" value="InterPro"/>
</dbReference>
<dbReference type="NCBIfam" id="NF037997">
    <property type="entry name" value="Na_Pi_symport"/>
    <property type="match status" value="2"/>
</dbReference>
<feature type="transmembrane region" description="Helical" evidence="6">
    <location>
        <begin position="145"/>
        <end position="164"/>
    </location>
</feature>
<accession>A0A1H1L2G4</accession>
<name>A0A1H1L2G4_9GAMM</name>
<sequence>MSSHAQSVPQEPLSQEPTQPVSRQWLAWLTVVVLVYLLLAAVGSIGGGFKAAAGDNAKELFAFATNPFVGLMIGLVATALIQSSSTVTSIIVGLVAGGLPVQIAIPLIMGANIGTSLTSTIVSLGHVRNGEEFRRAFSAATVHDAFNILAVLLLLPIELLFHPLQISSEMVAGLLVSDASLDMGSVNIMKTILTPATDLLKFLVSWLPGSVWQGVALILIGVGMILFVVSAIGRVLRKVMVGRAKDIMHASVGRGPLSGMASGTIITVLVQSSSTTTSLIVPLAGTGVFSMRQVYPFTLGSNIGTCVTALLAATAIVGDNAVLALQIALVHLFFNLLGIVLIYGLPFLRQVPPRIAEWLATLAQRNKLYVAGYIGGVFFALPLVLIGASQL</sequence>
<keyword evidence="4 6" id="KW-1133">Transmembrane helix</keyword>
<feature type="transmembrane region" description="Helical" evidence="6">
    <location>
        <begin position="60"/>
        <end position="81"/>
    </location>
</feature>
<keyword evidence="3 6" id="KW-0812">Transmembrane</keyword>
<evidence type="ECO:0000256" key="5">
    <source>
        <dbReference type="ARBA" id="ARBA00023136"/>
    </source>
</evidence>
<reference evidence="8" key="1">
    <citation type="submission" date="2016-10" db="EMBL/GenBank/DDBJ databases">
        <authorList>
            <person name="Varghese N."/>
            <person name="Submissions S."/>
        </authorList>
    </citation>
    <scope>NUCLEOTIDE SEQUENCE [LARGE SCALE GENOMIC DNA]</scope>
    <source>
        <strain evidence="8">JCM 14963</strain>
    </source>
</reference>
<evidence type="ECO:0000256" key="4">
    <source>
        <dbReference type="ARBA" id="ARBA00022989"/>
    </source>
</evidence>
<dbReference type="PANTHER" id="PTHR10010:SF46">
    <property type="entry name" value="SODIUM-DEPENDENT PHOSPHATE TRANSPORT PROTEIN 2B"/>
    <property type="match status" value="1"/>
</dbReference>
<dbReference type="STRING" id="472181.SAMN05216271_0024"/>
<dbReference type="GO" id="GO:0005436">
    <property type="term" value="F:sodium:phosphate symporter activity"/>
    <property type="evidence" value="ECO:0007669"/>
    <property type="project" value="InterPro"/>
</dbReference>
<proteinExistence type="predicted"/>
<protein>
    <submittedName>
        <fullName evidence="7">Solute carrier family 34 (Sodium-dependent phosphate cotransporter)</fullName>
    </submittedName>
</protein>
<feature type="transmembrane region" description="Helical" evidence="6">
    <location>
        <begin position="323"/>
        <end position="348"/>
    </location>
</feature>
<dbReference type="OrthoDB" id="9763003at2"/>
<organism evidence="7 8">
    <name type="scientific">Halopseudomonas sabulinigri</name>
    <dbReference type="NCBI Taxonomy" id="472181"/>
    <lineage>
        <taxon>Bacteria</taxon>
        <taxon>Pseudomonadati</taxon>
        <taxon>Pseudomonadota</taxon>
        <taxon>Gammaproteobacteria</taxon>
        <taxon>Pseudomonadales</taxon>
        <taxon>Pseudomonadaceae</taxon>
        <taxon>Halopseudomonas</taxon>
    </lineage>
</organism>
<feature type="transmembrane region" description="Helical" evidence="6">
    <location>
        <begin position="25"/>
        <end position="48"/>
    </location>
</feature>
<evidence type="ECO:0000256" key="2">
    <source>
        <dbReference type="ARBA" id="ARBA00022475"/>
    </source>
</evidence>
<dbReference type="PANTHER" id="PTHR10010">
    <property type="entry name" value="SOLUTE CARRIER FAMILY 34 SODIUM PHOSPHATE , MEMBER 2-RELATED"/>
    <property type="match status" value="1"/>
</dbReference>
<dbReference type="GO" id="GO:0005886">
    <property type="term" value="C:plasma membrane"/>
    <property type="evidence" value="ECO:0007669"/>
    <property type="project" value="UniProtKB-SubCell"/>
</dbReference>